<comment type="subcellular location">
    <subcellularLocation>
        <location evidence="2">Cell membrane</location>
        <topology evidence="2">Single-pass type I membrane protein</topology>
    </subcellularLocation>
    <subcellularLocation>
        <location evidence="1">Secreted</location>
        <location evidence="1">Extracellular space</location>
    </subcellularLocation>
</comment>
<dbReference type="GO" id="GO:0005154">
    <property type="term" value="F:epidermal growth factor receptor binding"/>
    <property type="evidence" value="ECO:0007669"/>
    <property type="project" value="TreeGrafter"/>
</dbReference>
<dbReference type="PANTHER" id="PTHR10740">
    <property type="entry name" value="TRANSFORMING GROWTH FACTOR ALPHA"/>
    <property type="match status" value="1"/>
</dbReference>
<evidence type="ECO:0000313" key="20">
    <source>
        <dbReference type="Proteomes" id="UP000314986"/>
    </source>
</evidence>
<evidence type="ECO:0000256" key="17">
    <source>
        <dbReference type="SAM" id="SignalP"/>
    </source>
</evidence>
<reference evidence="19" key="4">
    <citation type="submission" date="2025-08" db="UniProtKB">
        <authorList>
            <consortium name="Ensembl"/>
        </authorList>
    </citation>
    <scope>IDENTIFICATION</scope>
</reference>
<evidence type="ECO:0000256" key="16">
    <source>
        <dbReference type="SAM" id="Phobius"/>
    </source>
</evidence>
<dbReference type="FunFam" id="2.10.25.10:FF:000158">
    <property type="entry name" value="proheparin-binding EGF-like growth factor"/>
    <property type="match status" value="1"/>
</dbReference>
<dbReference type="GO" id="GO:0008284">
    <property type="term" value="P:positive regulation of cell population proliferation"/>
    <property type="evidence" value="ECO:0007669"/>
    <property type="project" value="TreeGrafter"/>
</dbReference>
<dbReference type="Proteomes" id="UP000314986">
    <property type="component" value="Unassembled WGS sequence"/>
</dbReference>
<dbReference type="GO" id="GO:0005886">
    <property type="term" value="C:plasma membrane"/>
    <property type="evidence" value="ECO:0007669"/>
    <property type="project" value="UniProtKB-SubCell"/>
</dbReference>
<feature type="disulfide bond" evidence="14">
    <location>
        <begin position="139"/>
        <end position="148"/>
    </location>
</feature>
<name>A0A4W3HCW5_CALMI</name>
<comment type="caution">
    <text evidence="14">Lacks conserved residue(s) required for the propagation of feature annotation.</text>
</comment>
<keyword evidence="3" id="KW-1003">Cell membrane</keyword>
<dbReference type="OMA" id="KEVSCRC"/>
<keyword evidence="6" id="KW-0358">Heparin-binding</keyword>
<dbReference type="Gene3D" id="2.10.25.10">
    <property type="entry name" value="Laminin"/>
    <property type="match status" value="1"/>
</dbReference>
<dbReference type="GeneID" id="103186469"/>
<keyword evidence="11 16" id="KW-0472">Membrane</keyword>
<feature type="region of interest" description="Disordered" evidence="15">
    <location>
        <begin position="86"/>
        <end position="111"/>
    </location>
</feature>
<dbReference type="InParanoid" id="A0A4W3HCW5"/>
<feature type="transmembrane region" description="Helical" evidence="16">
    <location>
        <begin position="168"/>
        <end position="189"/>
    </location>
</feature>
<evidence type="ECO:0000256" key="4">
    <source>
        <dbReference type="ARBA" id="ARBA00022525"/>
    </source>
</evidence>
<keyword evidence="4" id="KW-0964">Secreted</keyword>
<dbReference type="GeneTree" id="ENSGT00940000156901"/>
<feature type="chain" id="PRO_5021356496" description="Proheparin-binding EGF-like growth factor" evidence="17">
    <location>
        <begin position="16"/>
        <end position="214"/>
    </location>
</feature>
<organism evidence="19 20">
    <name type="scientific">Callorhinchus milii</name>
    <name type="common">Ghost shark</name>
    <dbReference type="NCBI Taxonomy" id="7868"/>
    <lineage>
        <taxon>Eukaryota</taxon>
        <taxon>Metazoa</taxon>
        <taxon>Chordata</taxon>
        <taxon>Craniata</taxon>
        <taxon>Vertebrata</taxon>
        <taxon>Chondrichthyes</taxon>
        <taxon>Holocephali</taxon>
        <taxon>Chimaeriformes</taxon>
        <taxon>Callorhinchidae</taxon>
        <taxon>Callorhinchus</taxon>
    </lineage>
</organism>
<reference evidence="19" key="5">
    <citation type="submission" date="2025-09" db="UniProtKB">
        <authorList>
            <consortium name="Ensembl"/>
        </authorList>
    </citation>
    <scope>IDENTIFICATION</scope>
</reference>
<dbReference type="InterPro" id="IPR000742">
    <property type="entry name" value="EGF"/>
</dbReference>
<dbReference type="RefSeq" id="XP_042195896.1">
    <property type="nucleotide sequence ID" value="XM_042339962.1"/>
</dbReference>
<feature type="domain" description="EGF-like" evidence="18">
    <location>
        <begin position="109"/>
        <end position="149"/>
    </location>
</feature>
<evidence type="ECO:0000256" key="1">
    <source>
        <dbReference type="ARBA" id="ARBA00004239"/>
    </source>
</evidence>
<evidence type="ECO:0000256" key="14">
    <source>
        <dbReference type="PROSITE-ProRule" id="PRU00076"/>
    </source>
</evidence>
<keyword evidence="10" id="KW-0339">Growth factor</keyword>
<evidence type="ECO:0000256" key="13">
    <source>
        <dbReference type="ARBA" id="ARBA00040098"/>
    </source>
</evidence>
<evidence type="ECO:0000256" key="12">
    <source>
        <dbReference type="ARBA" id="ARBA00023157"/>
    </source>
</evidence>
<dbReference type="PANTHER" id="PTHR10740:SF4">
    <property type="entry name" value="PROHEPARIN-BINDING EGF-LIKE GROWTH FACTOR"/>
    <property type="match status" value="1"/>
</dbReference>
<evidence type="ECO:0000256" key="7">
    <source>
        <dbReference type="ARBA" id="ARBA00022692"/>
    </source>
</evidence>
<keyword evidence="12 14" id="KW-1015">Disulfide bond</keyword>
<keyword evidence="5 14" id="KW-0245">EGF-like domain</keyword>
<dbReference type="PROSITE" id="PS01186">
    <property type="entry name" value="EGF_2"/>
    <property type="match status" value="1"/>
</dbReference>
<evidence type="ECO:0000259" key="18">
    <source>
        <dbReference type="PROSITE" id="PS50026"/>
    </source>
</evidence>
<proteinExistence type="predicted"/>
<evidence type="ECO:0000256" key="8">
    <source>
        <dbReference type="ARBA" id="ARBA00022729"/>
    </source>
</evidence>
<dbReference type="PROSITE" id="PS50026">
    <property type="entry name" value="EGF_3"/>
    <property type="match status" value="1"/>
</dbReference>
<keyword evidence="9 16" id="KW-1133">Transmembrane helix</keyword>
<feature type="signal peptide" evidence="17">
    <location>
        <begin position="1"/>
        <end position="15"/>
    </location>
</feature>
<dbReference type="STRING" id="7868.ENSCMIP00000013002"/>
<keyword evidence="7 16" id="KW-0812">Transmembrane</keyword>
<dbReference type="GO" id="GO:0007173">
    <property type="term" value="P:epidermal growth factor receptor signaling pathway"/>
    <property type="evidence" value="ECO:0007669"/>
    <property type="project" value="TreeGrafter"/>
</dbReference>
<evidence type="ECO:0000256" key="15">
    <source>
        <dbReference type="SAM" id="MobiDB-lite"/>
    </source>
</evidence>
<dbReference type="FunCoup" id="A0A4W3HCW5">
    <property type="interactions" value="150"/>
</dbReference>
<keyword evidence="20" id="KW-1185">Reference proteome</keyword>
<reference evidence="20" key="1">
    <citation type="journal article" date="2006" name="Science">
        <title>Ancient noncoding elements conserved in the human genome.</title>
        <authorList>
            <person name="Venkatesh B."/>
            <person name="Kirkness E.F."/>
            <person name="Loh Y.H."/>
            <person name="Halpern A.L."/>
            <person name="Lee A.P."/>
            <person name="Johnson J."/>
            <person name="Dandona N."/>
            <person name="Viswanathan L.D."/>
            <person name="Tay A."/>
            <person name="Venter J.C."/>
            <person name="Strausberg R.L."/>
            <person name="Brenner S."/>
        </authorList>
    </citation>
    <scope>NUCLEOTIDE SEQUENCE [LARGE SCALE GENOMIC DNA]</scope>
</reference>
<evidence type="ECO:0000256" key="10">
    <source>
        <dbReference type="ARBA" id="ARBA00023030"/>
    </source>
</evidence>
<evidence type="ECO:0000256" key="9">
    <source>
        <dbReference type="ARBA" id="ARBA00022989"/>
    </source>
</evidence>
<sequence length="214" mass="23986">MRIGILATFFVLVTGELTVSLSNARAAAIEGLERGASRGGMRQEERHHIENLNGIFGRETTVKSTAHRTTELPQIPQVAFYKSGDNSTVVEERRSKGRRERKKGNGKRKRNPCKRKFKDFCIHGECQYLRHIKKVSCTCSSGYEGERCSTFILAVEHPKDPSDNMTTLAVVAVVLSSLSLAVILLLFAFRYHRRVASYDVKTEEKAKLENGNGL</sequence>
<evidence type="ECO:0000256" key="5">
    <source>
        <dbReference type="ARBA" id="ARBA00022536"/>
    </source>
</evidence>
<evidence type="ECO:0000256" key="11">
    <source>
        <dbReference type="ARBA" id="ARBA00023136"/>
    </source>
</evidence>
<evidence type="ECO:0000256" key="2">
    <source>
        <dbReference type="ARBA" id="ARBA00004251"/>
    </source>
</evidence>
<dbReference type="GO" id="GO:0008201">
    <property type="term" value="F:heparin binding"/>
    <property type="evidence" value="ECO:0007669"/>
    <property type="project" value="UniProtKB-KW"/>
</dbReference>
<dbReference type="AlphaFoldDB" id="A0A4W3HCW5"/>
<dbReference type="OrthoDB" id="8780145at2759"/>
<keyword evidence="8 17" id="KW-0732">Signal</keyword>
<reference evidence="20" key="2">
    <citation type="journal article" date="2007" name="PLoS Biol.">
        <title>Survey sequencing and comparative analysis of the elephant shark (Callorhinchus milii) genome.</title>
        <authorList>
            <person name="Venkatesh B."/>
            <person name="Kirkness E.F."/>
            <person name="Loh Y.H."/>
            <person name="Halpern A.L."/>
            <person name="Lee A.P."/>
            <person name="Johnson J."/>
            <person name="Dandona N."/>
            <person name="Viswanathan L.D."/>
            <person name="Tay A."/>
            <person name="Venter J.C."/>
            <person name="Strausberg R.L."/>
            <person name="Brenner S."/>
        </authorList>
    </citation>
    <scope>NUCLEOTIDE SEQUENCE [LARGE SCALE GENOMIC DNA]</scope>
</reference>
<dbReference type="GO" id="GO:0008083">
    <property type="term" value="F:growth factor activity"/>
    <property type="evidence" value="ECO:0007669"/>
    <property type="project" value="UniProtKB-KW"/>
</dbReference>
<evidence type="ECO:0000256" key="6">
    <source>
        <dbReference type="ARBA" id="ARBA00022674"/>
    </source>
</evidence>
<protein>
    <recommendedName>
        <fullName evidence="13">Proheparin-binding EGF-like growth factor</fullName>
    </recommendedName>
</protein>
<evidence type="ECO:0000256" key="3">
    <source>
        <dbReference type="ARBA" id="ARBA00022475"/>
    </source>
</evidence>
<dbReference type="SUPFAM" id="SSF57196">
    <property type="entry name" value="EGF/Laminin"/>
    <property type="match status" value="1"/>
</dbReference>
<evidence type="ECO:0000313" key="19">
    <source>
        <dbReference type="Ensembl" id="ENSCMIP00000013002.1"/>
    </source>
</evidence>
<gene>
    <name evidence="19" type="primary">LOC103186469</name>
</gene>
<dbReference type="Ensembl" id="ENSCMIT00000013294.1">
    <property type="protein sequence ID" value="ENSCMIP00000013002.1"/>
    <property type="gene ID" value="ENSCMIG00000006579.1"/>
</dbReference>
<reference evidence="20" key="3">
    <citation type="journal article" date="2014" name="Nature">
        <title>Elephant shark genome provides unique insights into gnathostome evolution.</title>
        <authorList>
            <consortium name="International Elephant Shark Genome Sequencing Consortium"/>
            <person name="Venkatesh B."/>
            <person name="Lee A.P."/>
            <person name="Ravi V."/>
            <person name="Maurya A.K."/>
            <person name="Lian M.M."/>
            <person name="Swann J.B."/>
            <person name="Ohta Y."/>
            <person name="Flajnik M.F."/>
            <person name="Sutoh Y."/>
            <person name="Kasahara M."/>
            <person name="Hoon S."/>
            <person name="Gangu V."/>
            <person name="Roy S.W."/>
            <person name="Irimia M."/>
            <person name="Korzh V."/>
            <person name="Kondrychyn I."/>
            <person name="Lim Z.W."/>
            <person name="Tay B.H."/>
            <person name="Tohari S."/>
            <person name="Kong K.W."/>
            <person name="Ho S."/>
            <person name="Lorente-Galdos B."/>
            <person name="Quilez J."/>
            <person name="Marques-Bonet T."/>
            <person name="Raney B.J."/>
            <person name="Ingham P.W."/>
            <person name="Tay A."/>
            <person name="Hillier L.W."/>
            <person name="Minx P."/>
            <person name="Boehm T."/>
            <person name="Wilson R.K."/>
            <person name="Brenner S."/>
            <person name="Warren W.C."/>
        </authorList>
    </citation>
    <scope>NUCLEOTIDE SEQUENCE [LARGE SCALE GENOMIC DNA]</scope>
</reference>
<dbReference type="GO" id="GO:0005615">
    <property type="term" value="C:extracellular space"/>
    <property type="evidence" value="ECO:0007669"/>
    <property type="project" value="TreeGrafter"/>
</dbReference>
<feature type="compositionally biased region" description="Basic residues" evidence="15">
    <location>
        <begin position="95"/>
        <end position="111"/>
    </location>
</feature>
<accession>A0A4W3HCW5</accession>
<dbReference type="PROSITE" id="PS00022">
    <property type="entry name" value="EGF_1"/>
    <property type="match status" value="1"/>
</dbReference>